<reference evidence="1 2" key="1">
    <citation type="submission" date="2019-09" db="EMBL/GenBank/DDBJ databases">
        <title>Screening of Novel Bioactive Compounds from Soil-Associated.</title>
        <authorList>
            <person name="Zhao S."/>
        </authorList>
    </citation>
    <scope>NUCLEOTIDE SEQUENCE [LARGE SCALE GENOMIC DNA]</scope>
    <source>
        <strain evidence="1 2">HIT-DPA4</strain>
    </source>
</reference>
<accession>A0A6H9UW86</accession>
<name>A0A6H9UW86_9ACTN</name>
<sequence length="108" mass="11506">MWQPSTGSGRATAAISDDELNSKLSVLRDAAVPQIKLRLPTLALKFAKGFKSLSWPTEFVVRPSGFRLAPWERILPLPVRISGSGTARTAAPTSGTDIAMTSSLPTIA</sequence>
<dbReference type="Proteomes" id="UP000442707">
    <property type="component" value="Unassembled WGS sequence"/>
</dbReference>
<organism evidence="1 2">
    <name type="scientific">Streptomyces luteolifulvus</name>
    <dbReference type="NCBI Taxonomy" id="2615112"/>
    <lineage>
        <taxon>Bacteria</taxon>
        <taxon>Bacillati</taxon>
        <taxon>Actinomycetota</taxon>
        <taxon>Actinomycetes</taxon>
        <taxon>Kitasatosporales</taxon>
        <taxon>Streptomycetaceae</taxon>
        <taxon>Streptomyces</taxon>
    </lineage>
</organism>
<keyword evidence="2" id="KW-1185">Reference proteome</keyword>
<dbReference type="EMBL" id="VZRB01000014">
    <property type="protein sequence ID" value="KAB1144667.1"/>
    <property type="molecule type" value="Genomic_DNA"/>
</dbReference>
<evidence type="ECO:0000313" key="1">
    <source>
        <dbReference type="EMBL" id="KAB1144667.1"/>
    </source>
</evidence>
<protein>
    <submittedName>
        <fullName evidence="1">Uncharacterized protein</fullName>
    </submittedName>
</protein>
<dbReference type="AlphaFoldDB" id="A0A6H9UW86"/>
<dbReference type="RefSeq" id="WP_150950572.1">
    <property type="nucleotide sequence ID" value="NZ_VZRB01000014.1"/>
</dbReference>
<gene>
    <name evidence="1" type="ORF">F7R91_20695</name>
</gene>
<proteinExistence type="predicted"/>
<comment type="caution">
    <text evidence="1">The sequence shown here is derived from an EMBL/GenBank/DDBJ whole genome shotgun (WGS) entry which is preliminary data.</text>
</comment>
<evidence type="ECO:0000313" key="2">
    <source>
        <dbReference type="Proteomes" id="UP000442707"/>
    </source>
</evidence>